<keyword evidence="3" id="KW-0813">Transport</keyword>
<dbReference type="InterPro" id="IPR036259">
    <property type="entry name" value="MFS_trans_sf"/>
</dbReference>
<evidence type="ECO:0000256" key="1">
    <source>
        <dbReference type="ARBA" id="ARBA00004141"/>
    </source>
</evidence>
<feature type="transmembrane region" description="Helical" evidence="7">
    <location>
        <begin position="386"/>
        <end position="409"/>
    </location>
</feature>
<organism evidence="9 10">
    <name type="scientific">Sphingomonas colocasiae</name>
    <dbReference type="NCBI Taxonomy" id="1848973"/>
    <lineage>
        <taxon>Bacteria</taxon>
        <taxon>Pseudomonadati</taxon>
        <taxon>Pseudomonadota</taxon>
        <taxon>Alphaproteobacteria</taxon>
        <taxon>Sphingomonadales</taxon>
        <taxon>Sphingomonadaceae</taxon>
        <taxon>Sphingomonas</taxon>
    </lineage>
</organism>
<feature type="transmembrane region" description="Helical" evidence="7">
    <location>
        <begin position="173"/>
        <end position="191"/>
    </location>
</feature>
<comment type="subcellular location">
    <subcellularLocation>
        <location evidence="1">Membrane</location>
        <topology evidence="1">Multi-pass membrane protein</topology>
    </subcellularLocation>
</comment>
<gene>
    <name evidence="9" type="ORF">K7G82_17685</name>
</gene>
<evidence type="ECO:0000313" key="9">
    <source>
        <dbReference type="EMBL" id="MBY8824140.1"/>
    </source>
</evidence>
<protein>
    <submittedName>
        <fullName evidence="9">MFS transporter</fullName>
    </submittedName>
</protein>
<evidence type="ECO:0000256" key="3">
    <source>
        <dbReference type="ARBA" id="ARBA00022448"/>
    </source>
</evidence>
<evidence type="ECO:0000256" key="7">
    <source>
        <dbReference type="SAM" id="Phobius"/>
    </source>
</evidence>
<feature type="domain" description="Major facilitator superfamily (MFS) profile" evidence="8">
    <location>
        <begin position="20"/>
        <end position="440"/>
    </location>
</feature>
<feature type="transmembrane region" description="Helical" evidence="7">
    <location>
        <begin position="300"/>
        <end position="319"/>
    </location>
</feature>
<feature type="transmembrane region" description="Helical" evidence="7">
    <location>
        <begin position="415"/>
        <end position="435"/>
    </location>
</feature>
<evidence type="ECO:0000256" key="2">
    <source>
        <dbReference type="ARBA" id="ARBA00010992"/>
    </source>
</evidence>
<dbReference type="CDD" id="cd17316">
    <property type="entry name" value="MFS_SV2_like"/>
    <property type="match status" value="1"/>
</dbReference>
<feature type="transmembrane region" description="Helical" evidence="7">
    <location>
        <begin position="111"/>
        <end position="132"/>
    </location>
</feature>
<dbReference type="Proteomes" id="UP000706039">
    <property type="component" value="Unassembled WGS sequence"/>
</dbReference>
<keyword evidence="10" id="KW-1185">Reference proteome</keyword>
<evidence type="ECO:0000256" key="4">
    <source>
        <dbReference type="ARBA" id="ARBA00022692"/>
    </source>
</evidence>
<evidence type="ECO:0000256" key="5">
    <source>
        <dbReference type="ARBA" id="ARBA00022989"/>
    </source>
</evidence>
<keyword evidence="5 7" id="KW-1133">Transmembrane helix</keyword>
<keyword evidence="4 7" id="KW-0812">Transmembrane</keyword>
<feature type="transmembrane region" description="Helical" evidence="7">
    <location>
        <begin position="352"/>
        <end position="374"/>
    </location>
</feature>
<dbReference type="PANTHER" id="PTHR23511:SF34">
    <property type="entry name" value="SYNAPTIC VESICLE GLYCOPROTEIN 2"/>
    <property type="match status" value="1"/>
</dbReference>
<accession>A0ABS7PS20</accession>
<dbReference type="InterPro" id="IPR020846">
    <property type="entry name" value="MFS_dom"/>
</dbReference>
<dbReference type="SUPFAM" id="SSF103473">
    <property type="entry name" value="MFS general substrate transporter"/>
    <property type="match status" value="1"/>
</dbReference>
<dbReference type="PROSITE" id="PS50850">
    <property type="entry name" value="MFS"/>
    <property type="match status" value="1"/>
</dbReference>
<dbReference type="Pfam" id="PF07690">
    <property type="entry name" value="MFS_1"/>
    <property type="match status" value="1"/>
</dbReference>
<evidence type="ECO:0000259" key="8">
    <source>
        <dbReference type="PROSITE" id="PS50850"/>
    </source>
</evidence>
<feature type="transmembrane region" description="Helical" evidence="7">
    <location>
        <begin position="258"/>
        <end position="280"/>
    </location>
</feature>
<feature type="transmembrane region" description="Helical" evidence="7">
    <location>
        <begin position="144"/>
        <end position="167"/>
    </location>
</feature>
<dbReference type="Gene3D" id="1.20.1250.20">
    <property type="entry name" value="MFS general substrate transporter like domains"/>
    <property type="match status" value="1"/>
</dbReference>
<dbReference type="EMBL" id="JAINVV010000008">
    <property type="protein sequence ID" value="MBY8824140.1"/>
    <property type="molecule type" value="Genomic_DNA"/>
</dbReference>
<reference evidence="9 10" key="1">
    <citation type="submission" date="2021-08" db="EMBL/GenBank/DDBJ databases">
        <authorList>
            <person name="Tuo L."/>
        </authorList>
    </citation>
    <scope>NUCLEOTIDE SEQUENCE [LARGE SCALE GENOMIC DNA]</scope>
    <source>
        <strain evidence="9 10">JCM 31229</strain>
    </source>
</reference>
<feature type="transmembrane region" description="Helical" evidence="7">
    <location>
        <begin position="328"/>
        <end position="346"/>
    </location>
</feature>
<dbReference type="InterPro" id="IPR011701">
    <property type="entry name" value="MFS"/>
</dbReference>
<dbReference type="PANTHER" id="PTHR23511">
    <property type="entry name" value="SYNAPTIC VESICLE GLYCOPROTEIN 2"/>
    <property type="match status" value="1"/>
</dbReference>
<feature type="transmembrane region" description="Helical" evidence="7">
    <location>
        <begin position="85"/>
        <end position="105"/>
    </location>
</feature>
<comment type="similarity">
    <text evidence="2">Belongs to the major facilitator superfamily. Sugar transporter (TC 2.A.1.1) family.</text>
</comment>
<name>A0ABS7PS20_9SPHN</name>
<keyword evidence="6 7" id="KW-0472">Membrane</keyword>
<proteinExistence type="inferred from homology"/>
<feature type="transmembrane region" description="Helical" evidence="7">
    <location>
        <begin position="20"/>
        <end position="46"/>
    </location>
</feature>
<evidence type="ECO:0000313" key="10">
    <source>
        <dbReference type="Proteomes" id="UP000706039"/>
    </source>
</evidence>
<sequence>MLASERFVETVPFSRFHRRLLLIGGLGYWFDALDVGIVAFVLPVLISQWSLTGGEAGVIAAASSIGGIVGALLGGAIGDLLGRRAVMFGGLAVYSLATFATALSTSWLGFLVPRIIAGAGTSAESVIIAPYLSEFAARRFRGRFVGAITGFFSFGFVSAAVLGYLLVPSFAEGWRWALIVASLPIFMLLWWRRRLTESPVWLEGKGRGAEAHAICRGISAEVAKEGIAAPVPDQAVFARAAIGEDAPRGGITPLFAGGLIRSTMLACIIWAAMGICYYAFLTWIPSLLVARGFTLANSFGFSILIFGAQIPGFFSAALLNDRIGRRRVITLYLSGGALAALGLAVATDPAAIVVASVLLSFAMNGVYAGLYAFTPDLFPPSSRASGQGLAVGISRVGAMVSPILVGLLYPSVGFLGVFGATVTILAIAILAILFLRPSDTRAAAFNNEK</sequence>
<comment type="caution">
    <text evidence="9">The sequence shown here is derived from an EMBL/GenBank/DDBJ whole genome shotgun (WGS) entry which is preliminary data.</text>
</comment>
<feature type="transmembrane region" description="Helical" evidence="7">
    <location>
        <begin position="58"/>
        <end position="78"/>
    </location>
</feature>
<evidence type="ECO:0000256" key="6">
    <source>
        <dbReference type="ARBA" id="ARBA00023136"/>
    </source>
</evidence>